<proteinExistence type="predicted"/>
<dbReference type="EMBL" id="CP017886">
    <property type="protein sequence ID" value="APC19033.1"/>
    <property type="molecule type" value="Genomic_DNA"/>
</dbReference>
<evidence type="ECO:0000256" key="5">
    <source>
        <dbReference type="ARBA" id="ARBA00022741"/>
    </source>
</evidence>
<reference evidence="14" key="1">
    <citation type="submission" date="2016-10" db="EMBL/GenBank/DDBJ databases">
        <title>Pseudomonas frederiksbergensis ERGS4:02 complete genome.</title>
        <authorList>
            <person name="Kumar R."/>
            <person name="Acharya V."/>
            <person name="Singh D."/>
        </authorList>
    </citation>
    <scope>NUCLEOTIDE SEQUENCE [LARGE SCALE GENOMIC DNA]</scope>
    <source>
        <strain evidence="14">ERGS4:02</strain>
    </source>
</reference>
<feature type="transmembrane region" description="Helical" evidence="10">
    <location>
        <begin position="156"/>
        <end position="175"/>
    </location>
</feature>
<evidence type="ECO:0000256" key="6">
    <source>
        <dbReference type="ARBA" id="ARBA00022840"/>
    </source>
</evidence>
<evidence type="ECO:0000256" key="7">
    <source>
        <dbReference type="ARBA" id="ARBA00022989"/>
    </source>
</evidence>
<dbReference type="InterPro" id="IPR003593">
    <property type="entry name" value="AAA+_ATPase"/>
</dbReference>
<dbReference type="AlphaFoldDB" id="A0A1J0ESF5"/>
<name>A0A1J0ESF5_9PSED</name>
<dbReference type="PROSITE" id="PS00211">
    <property type="entry name" value="ABC_TRANSPORTER_1"/>
    <property type="match status" value="1"/>
</dbReference>
<dbReference type="InterPro" id="IPR010128">
    <property type="entry name" value="ATPase_T1SS_PrtD-like"/>
</dbReference>
<feature type="transmembrane region" description="Helical" evidence="10">
    <location>
        <begin position="21"/>
        <end position="43"/>
    </location>
</feature>
<dbReference type="CDD" id="cd18586">
    <property type="entry name" value="ABC_6TM_PrtD_like"/>
    <property type="match status" value="1"/>
</dbReference>
<dbReference type="FunFam" id="1.20.1560.10:FF:000109">
    <property type="entry name" value="Alkaline protease secretion ATP-binding protein aprD"/>
    <property type="match status" value="1"/>
</dbReference>
<dbReference type="Pfam" id="PF00664">
    <property type="entry name" value="ABC_membrane"/>
    <property type="match status" value="1"/>
</dbReference>
<gene>
    <name evidence="13" type="ORF">BLL42_26265</name>
</gene>
<dbReference type="GO" id="GO:0005886">
    <property type="term" value="C:plasma membrane"/>
    <property type="evidence" value="ECO:0007669"/>
    <property type="project" value="UniProtKB-SubCell"/>
</dbReference>
<dbReference type="PANTHER" id="PTHR43394:SF1">
    <property type="entry name" value="ATP-BINDING CASSETTE SUB-FAMILY B MEMBER 10, MITOCHONDRIAL"/>
    <property type="match status" value="1"/>
</dbReference>
<dbReference type="Proteomes" id="UP000182567">
    <property type="component" value="Chromosome"/>
</dbReference>
<dbReference type="InterPro" id="IPR047957">
    <property type="entry name" value="ABC_AprD-like_6TM"/>
</dbReference>
<keyword evidence="3" id="KW-1003">Cell membrane</keyword>
<sequence length="591" mass="63652">MRMAKTTPTAPLLKALGDYKRILISVGCFTALINVLMLVPSIYMLQVYDRVLSSQNETTLAMLSLMVVGFFVFIGLLETVRSFIVIRIGSQLERRFNLRVYQAAFERNLFKGEGNAGQSLGDLTHIRQFVTGPALFAFFDAPWFPVYLFVIYLFNVWLGVFATVGAVLLIGLAFLNEAMTKKPLGEAGGYSQRSSQLATSHLHNAETIQAMGMLGALRKRWFQVHSRFLGLQNQASDTGAVISSLSKTLRLCLQSLVLGLGALLVIKGEMTAGMMIAGSILMGRVLSPIDQLIAVWKQWSGAKLAYRRLDALLQEFPSSDDAMELPAPKGQMTFEQVSAGPPGQRTATLHRVNFNLGAGEVLGVLGASGSGKSTLARVLVGVWPTLAGTVRLDGADIHRWNRDDLGPYIGYLPQDIELFSGSVAENIARFREADAQKVVEAAQQAGVHEMILRLPQGYDTLLGEDGSGLSGGQKQRVALARALYGGPSLVVLDEPNSNLDTVGEAALASAIAQMKAQGTSVILVTHRSSALAQADKLLVLNEGCLQAFGPSQEVLKALSGAQQEQPREKPAAPAGLSMSRQYQAPTKSSGV</sequence>
<comment type="subcellular location">
    <subcellularLocation>
        <location evidence="1">Cell membrane</location>
        <topology evidence="1">Multi-pass membrane protein</topology>
    </subcellularLocation>
</comment>
<dbReference type="InterPro" id="IPR039421">
    <property type="entry name" value="Type_1_exporter"/>
</dbReference>
<dbReference type="Pfam" id="PF00005">
    <property type="entry name" value="ABC_tran"/>
    <property type="match status" value="1"/>
</dbReference>
<feature type="transmembrane region" description="Helical" evidence="10">
    <location>
        <begin position="256"/>
        <end position="282"/>
    </location>
</feature>
<evidence type="ECO:0000256" key="4">
    <source>
        <dbReference type="ARBA" id="ARBA00022692"/>
    </source>
</evidence>
<keyword evidence="7 10" id="KW-1133">Transmembrane helix</keyword>
<feature type="domain" description="ABC transporter" evidence="11">
    <location>
        <begin position="332"/>
        <end position="567"/>
    </location>
</feature>
<dbReference type="GO" id="GO:0016887">
    <property type="term" value="F:ATP hydrolysis activity"/>
    <property type="evidence" value="ECO:0007669"/>
    <property type="project" value="InterPro"/>
</dbReference>
<evidence type="ECO:0000256" key="10">
    <source>
        <dbReference type="SAM" id="Phobius"/>
    </source>
</evidence>
<dbReference type="Gene3D" id="3.40.50.300">
    <property type="entry name" value="P-loop containing nucleotide triphosphate hydrolases"/>
    <property type="match status" value="1"/>
</dbReference>
<feature type="compositionally biased region" description="Polar residues" evidence="9">
    <location>
        <begin position="578"/>
        <end position="591"/>
    </location>
</feature>
<evidence type="ECO:0000256" key="9">
    <source>
        <dbReference type="SAM" id="MobiDB-lite"/>
    </source>
</evidence>
<dbReference type="InterPro" id="IPR003439">
    <property type="entry name" value="ABC_transporter-like_ATP-bd"/>
</dbReference>
<feature type="transmembrane region" description="Helical" evidence="10">
    <location>
        <begin position="63"/>
        <end position="86"/>
    </location>
</feature>
<dbReference type="InterPro" id="IPR011527">
    <property type="entry name" value="ABC1_TM_dom"/>
</dbReference>
<dbReference type="FunFam" id="3.40.50.300:FF:001444">
    <property type="entry name" value="ABC transporter ATP-binding protein"/>
    <property type="match status" value="1"/>
</dbReference>
<dbReference type="PANTHER" id="PTHR43394">
    <property type="entry name" value="ATP-DEPENDENT PERMEASE MDL1, MITOCHONDRIAL"/>
    <property type="match status" value="1"/>
</dbReference>
<dbReference type="Gene3D" id="1.20.1560.10">
    <property type="entry name" value="ABC transporter type 1, transmembrane domain"/>
    <property type="match status" value="1"/>
</dbReference>
<dbReference type="PROSITE" id="PS50929">
    <property type="entry name" value="ABC_TM1F"/>
    <property type="match status" value="1"/>
</dbReference>
<dbReference type="GeneID" id="46911798"/>
<dbReference type="OrthoDB" id="9806127at2"/>
<dbReference type="InterPro" id="IPR017871">
    <property type="entry name" value="ABC_transporter-like_CS"/>
</dbReference>
<dbReference type="GO" id="GO:0030256">
    <property type="term" value="C:type I protein secretion system complex"/>
    <property type="evidence" value="ECO:0007669"/>
    <property type="project" value="InterPro"/>
</dbReference>
<dbReference type="SUPFAM" id="SSF52540">
    <property type="entry name" value="P-loop containing nucleoside triphosphate hydrolases"/>
    <property type="match status" value="1"/>
</dbReference>
<organism evidence="13 14">
    <name type="scientific">Pseudomonas frederiksbergensis</name>
    <dbReference type="NCBI Taxonomy" id="104087"/>
    <lineage>
        <taxon>Bacteria</taxon>
        <taxon>Pseudomonadati</taxon>
        <taxon>Pseudomonadota</taxon>
        <taxon>Gammaproteobacteria</taxon>
        <taxon>Pseudomonadales</taxon>
        <taxon>Pseudomonadaceae</taxon>
        <taxon>Pseudomonas</taxon>
    </lineage>
</organism>
<evidence type="ECO:0000256" key="8">
    <source>
        <dbReference type="ARBA" id="ARBA00023136"/>
    </source>
</evidence>
<evidence type="ECO:0000256" key="3">
    <source>
        <dbReference type="ARBA" id="ARBA00022475"/>
    </source>
</evidence>
<dbReference type="RefSeq" id="WP_071555571.1">
    <property type="nucleotide sequence ID" value="NZ_CP017886.1"/>
</dbReference>
<evidence type="ECO:0000313" key="13">
    <source>
        <dbReference type="EMBL" id="APC19033.1"/>
    </source>
</evidence>
<dbReference type="NCBIfam" id="TIGR01842">
    <property type="entry name" value="type_I_sec_PrtD"/>
    <property type="match status" value="1"/>
</dbReference>
<keyword evidence="6" id="KW-0067">ATP-binding</keyword>
<keyword evidence="2" id="KW-0813">Transport</keyword>
<dbReference type="PROSITE" id="PS50893">
    <property type="entry name" value="ABC_TRANSPORTER_2"/>
    <property type="match status" value="1"/>
</dbReference>
<keyword evidence="5" id="KW-0547">Nucleotide-binding</keyword>
<feature type="region of interest" description="Disordered" evidence="9">
    <location>
        <begin position="558"/>
        <end position="591"/>
    </location>
</feature>
<evidence type="ECO:0000259" key="11">
    <source>
        <dbReference type="PROSITE" id="PS50893"/>
    </source>
</evidence>
<dbReference type="SMART" id="SM00382">
    <property type="entry name" value="AAA"/>
    <property type="match status" value="1"/>
</dbReference>
<evidence type="ECO:0000256" key="1">
    <source>
        <dbReference type="ARBA" id="ARBA00004651"/>
    </source>
</evidence>
<dbReference type="InterPro" id="IPR036640">
    <property type="entry name" value="ABC1_TM_sf"/>
</dbReference>
<dbReference type="SUPFAM" id="SSF90123">
    <property type="entry name" value="ABC transporter transmembrane region"/>
    <property type="match status" value="1"/>
</dbReference>
<feature type="transmembrane region" description="Helical" evidence="10">
    <location>
        <begin position="129"/>
        <end position="150"/>
    </location>
</feature>
<dbReference type="InterPro" id="IPR027417">
    <property type="entry name" value="P-loop_NTPase"/>
</dbReference>
<keyword evidence="4 10" id="KW-0812">Transmembrane</keyword>
<protein>
    <submittedName>
        <fullName evidence="13">Peptidase</fullName>
    </submittedName>
</protein>
<evidence type="ECO:0000256" key="2">
    <source>
        <dbReference type="ARBA" id="ARBA00022448"/>
    </source>
</evidence>
<dbReference type="GO" id="GO:0030253">
    <property type="term" value="P:protein secretion by the type I secretion system"/>
    <property type="evidence" value="ECO:0007669"/>
    <property type="project" value="InterPro"/>
</dbReference>
<keyword evidence="8 10" id="KW-0472">Membrane</keyword>
<feature type="domain" description="ABC transmembrane type-1" evidence="12">
    <location>
        <begin position="26"/>
        <end position="301"/>
    </location>
</feature>
<dbReference type="CDD" id="cd03246">
    <property type="entry name" value="ABCC_Protease_Secretion"/>
    <property type="match status" value="1"/>
</dbReference>
<dbReference type="GO" id="GO:0005524">
    <property type="term" value="F:ATP binding"/>
    <property type="evidence" value="ECO:0007669"/>
    <property type="project" value="UniProtKB-KW"/>
</dbReference>
<dbReference type="GO" id="GO:0015421">
    <property type="term" value="F:ABC-type oligopeptide transporter activity"/>
    <property type="evidence" value="ECO:0007669"/>
    <property type="project" value="TreeGrafter"/>
</dbReference>
<evidence type="ECO:0000313" key="14">
    <source>
        <dbReference type="Proteomes" id="UP000182567"/>
    </source>
</evidence>
<evidence type="ECO:0000259" key="12">
    <source>
        <dbReference type="PROSITE" id="PS50929"/>
    </source>
</evidence>
<accession>A0A1J0ESF5</accession>